<evidence type="ECO:0000256" key="4">
    <source>
        <dbReference type="ARBA" id="ARBA00022741"/>
    </source>
</evidence>
<evidence type="ECO:0000256" key="2">
    <source>
        <dbReference type="ARBA" id="ARBA00005752"/>
    </source>
</evidence>
<dbReference type="InterPro" id="IPR014729">
    <property type="entry name" value="Rossmann-like_a/b/a_fold"/>
</dbReference>
<comment type="similarity">
    <text evidence="2">Belongs to the asparagine synthetase family.</text>
</comment>
<evidence type="ECO:0000259" key="8">
    <source>
        <dbReference type="PROSITE" id="PS51278"/>
    </source>
</evidence>
<dbReference type="InterPro" id="IPR029055">
    <property type="entry name" value="Ntn_hydrolases_N"/>
</dbReference>
<dbReference type="InterPro" id="IPR051786">
    <property type="entry name" value="ASN_synthetase/amidase"/>
</dbReference>
<dbReference type="Proteomes" id="UP001597461">
    <property type="component" value="Unassembled WGS sequence"/>
</dbReference>
<dbReference type="Pfam" id="PF00733">
    <property type="entry name" value="Asn_synthase"/>
    <property type="match status" value="1"/>
</dbReference>
<dbReference type="EMBL" id="JBHULL010000007">
    <property type="protein sequence ID" value="MFD2582230.1"/>
    <property type="molecule type" value="Genomic_DNA"/>
</dbReference>
<dbReference type="RefSeq" id="WP_379076812.1">
    <property type="nucleotide sequence ID" value="NZ_JBHULL010000007.1"/>
</dbReference>
<evidence type="ECO:0000256" key="6">
    <source>
        <dbReference type="ARBA" id="ARBA00022962"/>
    </source>
</evidence>
<dbReference type="GO" id="GO:0004066">
    <property type="term" value="F:asparagine synthase (glutamine-hydrolyzing) activity"/>
    <property type="evidence" value="ECO:0007669"/>
    <property type="project" value="UniProtKB-EC"/>
</dbReference>
<evidence type="ECO:0000313" key="10">
    <source>
        <dbReference type="Proteomes" id="UP001597461"/>
    </source>
</evidence>
<name>A0ABW5MG87_9SPHI</name>
<comment type="caution">
    <text evidence="9">The sequence shown here is derived from an EMBL/GenBank/DDBJ whole genome shotgun (WGS) entry which is preliminary data.</text>
</comment>
<dbReference type="EC" id="6.3.5.4" evidence="3"/>
<keyword evidence="9" id="KW-0436">Ligase</keyword>
<keyword evidence="10" id="KW-1185">Reference proteome</keyword>
<gene>
    <name evidence="9" type="primary">asnB</name>
    <name evidence="9" type="ORF">ACFSR6_07010</name>
</gene>
<dbReference type="InterPro" id="IPR033738">
    <property type="entry name" value="AsnB_N"/>
</dbReference>
<dbReference type="Gene3D" id="3.60.20.10">
    <property type="entry name" value="Glutamine Phosphoribosylpyrophosphate, subunit 1, domain 1"/>
    <property type="match status" value="1"/>
</dbReference>
<accession>A0ABW5MG87</accession>
<proteinExistence type="inferred from homology"/>
<protein>
    <recommendedName>
        <fullName evidence="3">asparagine synthase (glutamine-hydrolyzing)</fullName>
        <ecNumber evidence="3">6.3.5.4</ecNumber>
    </recommendedName>
</protein>
<dbReference type="InterPro" id="IPR001962">
    <property type="entry name" value="Asn_synthase"/>
</dbReference>
<dbReference type="CDD" id="cd00712">
    <property type="entry name" value="AsnB"/>
    <property type="match status" value="1"/>
</dbReference>
<keyword evidence="4" id="KW-0547">Nucleotide-binding</keyword>
<comment type="pathway">
    <text evidence="1">Amino-acid biosynthesis; L-asparagine biosynthesis; L-asparagine from L-aspartate (L-Gln route): step 1/1.</text>
</comment>
<organism evidence="9 10">
    <name type="scientific">Pedobacter vanadiisoli</name>
    <dbReference type="NCBI Taxonomy" id="1761975"/>
    <lineage>
        <taxon>Bacteria</taxon>
        <taxon>Pseudomonadati</taxon>
        <taxon>Bacteroidota</taxon>
        <taxon>Sphingobacteriia</taxon>
        <taxon>Sphingobacteriales</taxon>
        <taxon>Sphingobacteriaceae</taxon>
        <taxon>Pedobacter</taxon>
    </lineage>
</organism>
<dbReference type="InterPro" id="IPR006426">
    <property type="entry name" value="Asn_synth_AEB"/>
</dbReference>
<dbReference type="PIRSF" id="PIRSF001589">
    <property type="entry name" value="Asn_synthetase_glu-h"/>
    <property type="match status" value="1"/>
</dbReference>
<evidence type="ECO:0000256" key="1">
    <source>
        <dbReference type="ARBA" id="ARBA00005187"/>
    </source>
</evidence>
<evidence type="ECO:0000313" key="9">
    <source>
        <dbReference type="EMBL" id="MFD2582230.1"/>
    </source>
</evidence>
<evidence type="ECO:0000256" key="7">
    <source>
        <dbReference type="ARBA" id="ARBA00048741"/>
    </source>
</evidence>
<feature type="domain" description="Glutamine amidotransferase type-2" evidence="8">
    <location>
        <begin position="2"/>
        <end position="216"/>
    </location>
</feature>
<dbReference type="Gene3D" id="3.40.50.620">
    <property type="entry name" value="HUPs"/>
    <property type="match status" value="1"/>
</dbReference>
<dbReference type="SUPFAM" id="SSF56235">
    <property type="entry name" value="N-terminal nucleophile aminohydrolases (Ntn hydrolases)"/>
    <property type="match status" value="1"/>
</dbReference>
<keyword evidence="5" id="KW-0067">ATP-binding</keyword>
<dbReference type="Pfam" id="PF13537">
    <property type="entry name" value="GATase_7"/>
    <property type="match status" value="1"/>
</dbReference>
<dbReference type="PANTHER" id="PTHR43284:SF1">
    <property type="entry name" value="ASPARAGINE SYNTHETASE"/>
    <property type="match status" value="1"/>
</dbReference>
<reference evidence="10" key="1">
    <citation type="journal article" date="2019" name="Int. J. Syst. Evol. Microbiol.">
        <title>The Global Catalogue of Microorganisms (GCM) 10K type strain sequencing project: providing services to taxonomists for standard genome sequencing and annotation.</title>
        <authorList>
            <consortium name="The Broad Institute Genomics Platform"/>
            <consortium name="The Broad Institute Genome Sequencing Center for Infectious Disease"/>
            <person name="Wu L."/>
            <person name="Ma J."/>
        </authorList>
    </citation>
    <scope>NUCLEOTIDE SEQUENCE [LARGE SCALE GENOMIC DNA]</scope>
    <source>
        <strain evidence="10">KCTC 42866</strain>
    </source>
</reference>
<keyword evidence="6" id="KW-0315">Glutamine amidotransferase</keyword>
<dbReference type="PROSITE" id="PS51278">
    <property type="entry name" value="GATASE_TYPE_2"/>
    <property type="match status" value="1"/>
</dbReference>
<dbReference type="SUPFAM" id="SSF52402">
    <property type="entry name" value="Adenine nucleotide alpha hydrolases-like"/>
    <property type="match status" value="1"/>
</dbReference>
<evidence type="ECO:0000256" key="5">
    <source>
        <dbReference type="ARBA" id="ARBA00022840"/>
    </source>
</evidence>
<dbReference type="InterPro" id="IPR017932">
    <property type="entry name" value="GATase_2_dom"/>
</dbReference>
<comment type="catalytic activity">
    <reaction evidence="7">
        <text>L-aspartate + L-glutamine + ATP + H2O = L-asparagine + L-glutamate + AMP + diphosphate + H(+)</text>
        <dbReference type="Rhea" id="RHEA:12228"/>
        <dbReference type="ChEBI" id="CHEBI:15377"/>
        <dbReference type="ChEBI" id="CHEBI:15378"/>
        <dbReference type="ChEBI" id="CHEBI:29985"/>
        <dbReference type="ChEBI" id="CHEBI:29991"/>
        <dbReference type="ChEBI" id="CHEBI:30616"/>
        <dbReference type="ChEBI" id="CHEBI:33019"/>
        <dbReference type="ChEBI" id="CHEBI:58048"/>
        <dbReference type="ChEBI" id="CHEBI:58359"/>
        <dbReference type="ChEBI" id="CHEBI:456215"/>
        <dbReference type="EC" id="6.3.5.4"/>
    </reaction>
</comment>
<sequence length="597" mass="69373">MCRIAGIINSKNSVEKVSEQVKAMCDSMHHGGPDDHGIYTYAAQKDSICLGNRRLAILDLTSSGHQPMVSHKKDFVITYNGEIYNYRQIRTELINQGYIFKTQTDTEVILYAYQHWGEAAFGKLDGIFSFCIFDKREQAVYLVRDQNGIKPLYYHLAGETLTFASEVKAFKYADIYQENDNWRIYYLAFGHIPEPYTTLKQVCSLAKGCFLKYNIRSAEHFIQSYHEFESTPYIHNESYAIERIREQLGYSIKQQMISDVDVGVLFSGGLDSSIITILANQHNHKQLSSISANFNEIDFSEKKQRNSLLQKMDIRKIEQLITYRDFVQNFETVLANMDQPTNDGINTWFVCKTAKEQGIKVVLSGLGADELFGGYPSFDRIHKIQNLNWLSKSVLRSMRFSSNTRFKRLYYLSLNSPIGEYLCLRGVYSPDVIAELLDIDMKTVIDCLEEIPLHPGIKKTSNETRASWFEFNMYMQNQLLKDTDFMSMSHGVEVRVPFLDRNFVDLVFSISTEIKFSYEQKKRLLVEAYKEDLPVETWKRSKMGFTFPFQEWMRKSRDIADPSRYKNKRAKALMQNFNENKLHWSSALALYRTYHAS</sequence>
<dbReference type="PANTHER" id="PTHR43284">
    <property type="entry name" value="ASPARAGINE SYNTHETASE (GLUTAMINE-HYDROLYZING)"/>
    <property type="match status" value="1"/>
</dbReference>
<dbReference type="CDD" id="cd01991">
    <property type="entry name" value="Asn_synthase_B_C"/>
    <property type="match status" value="1"/>
</dbReference>
<dbReference type="NCBIfam" id="TIGR01536">
    <property type="entry name" value="asn_synth_AEB"/>
    <property type="match status" value="1"/>
</dbReference>
<evidence type="ECO:0000256" key="3">
    <source>
        <dbReference type="ARBA" id="ARBA00012737"/>
    </source>
</evidence>